<comment type="caution">
    <text evidence="2">The sequence shown here is derived from an EMBL/GenBank/DDBJ whole genome shotgun (WGS) entry which is preliminary data.</text>
</comment>
<keyword evidence="1" id="KW-1133">Transmembrane helix</keyword>
<dbReference type="Proteomes" id="UP000095347">
    <property type="component" value="Unassembled WGS sequence"/>
</dbReference>
<dbReference type="STRING" id="28181.BEN30_12165"/>
<organism evidence="2 3">
    <name type="scientific">Magnetovibrio blakemorei</name>
    <dbReference type="NCBI Taxonomy" id="28181"/>
    <lineage>
        <taxon>Bacteria</taxon>
        <taxon>Pseudomonadati</taxon>
        <taxon>Pseudomonadota</taxon>
        <taxon>Alphaproteobacteria</taxon>
        <taxon>Rhodospirillales</taxon>
        <taxon>Magnetovibrionaceae</taxon>
        <taxon>Magnetovibrio</taxon>
    </lineage>
</organism>
<keyword evidence="1" id="KW-0472">Membrane</keyword>
<keyword evidence="1" id="KW-0812">Transmembrane</keyword>
<dbReference type="AlphaFoldDB" id="A0A1E5Q6C3"/>
<accession>A0A1E5Q6C3</accession>
<keyword evidence="3" id="KW-1185">Reference proteome</keyword>
<feature type="transmembrane region" description="Helical" evidence="1">
    <location>
        <begin position="74"/>
        <end position="96"/>
    </location>
</feature>
<sequence>MKMYQITIWKKEGRYFGEIPELNLLASDDDPTALVKCLEEAEVKLSESYQQAGRQLAASQLSHKENRHAFKAPLAFFAVKTSIVAIAASIVIVIAIDTLSDHVRNGFFDGALGPFHLITKIGTRLESMSPQVKEKNLKDLERVVQELKPYMERMRPLVISDSCKK</sequence>
<reference evidence="3" key="1">
    <citation type="submission" date="2016-07" db="EMBL/GenBank/DDBJ databases">
        <authorList>
            <person name="Florea S."/>
            <person name="Webb J.S."/>
            <person name="Jaromczyk J."/>
            <person name="Schardl C.L."/>
        </authorList>
    </citation>
    <scope>NUCLEOTIDE SEQUENCE [LARGE SCALE GENOMIC DNA]</scope>
    <source>
        <strain evidence="3">MV-1</strain>
    </source>
</reference>
<protein>
    <submittedName>
        <fullName evidence="2">Uncharacterized protein</fullName>
    </submittedName>
</protein>
<gene>
    <name evidence="2" type="ORF">BEN30_12165</name>
</gene>
<evidence type="ECO:0000313" key="2">
    <source>
        <dbReference type="EMBL" id="OEJ66395.1"/>
    </source>
</evidence>
<evidence type="ECO:0000256" key="1">
    <source>
        <dbReference type="SAM" id="Phobius"/>
    </source>
</evidence>
<proteinExistence type="predicted"/>
<evidence type="ECO:0000313" key="3">
    <source>
        <dbReference type="Proteomes" id="UP000095347"/>
    </source>
</evidence>
<name>A0A1E5Q6C3_9PROT</name>
<dbReference type="EMBL" id="MCGG01000033">
    <property type="protein sequence ID" value="OEJ66395.1"/>
    <property type="molecule type" value="Genomic_DNA"/>
</dbReference>